<dbReference type="PANTHER" id="PTHR31410:SF1">
    <property type="entry name" value="POST-GPI ATTACHMENT TO PROTEINS FACTOR 4"/>
    <property type="match status" value="1"/>
</dbReference>
<dbReference type="InterPro" id="IPR029675">
    <property type="entry name" value="PGAP4"/>
</dbReference>
<dbReference type="VEuPathDB" id="FungiDB:SI65_09305"/>
<gene>
    <name evidence="2" type="ORF">SI65_09305</name>
</gene>
<dbReference type="Proteomes" id="UP000094569">
    <property type="component" value="Unassembled WGS sequence"/>
</dbReference>
<evidence type="ECO:0000256" key="1">
    <source>
        <dbReference type="SAM" id="Phobius"/>
    </source>
</evidence>
<evidence type="ECO:0000313" key="2">
    <source>
        <dbReference type="EMBL" id="ODM15364.1"/>
    </source>
</evidence>
<dbReference type="OrthoDB" id="2016523at2759"/>
<protein>
    <recommendedName>
        <fullName evidence="4">Integral membrane protein</fullName>
    </recommendedName>
</protein>
<reference evidence="2 3" key="1">
    <citation type="journal article" date="2016" name="BMC Genomics">
        <title>Comparative genomic and transcriptomic analyses of the Fuzhuan brick tea-fermentation fungus Aspergillus cristatus.</title>
        <authorList>
            <person name="Ge Y."/>
            <person name="Wang Y."/>
            <person name="Liu Y."/>
            <person name="Tan Y."/>
            <person name="Ren X."/>
            <person name="Zhang X."/>
            <person name="Hyde K.D."/>
            <person name="Liu Y."/>
            <person name="Liu Z."/>
        </authorList>
    </citation>
    <scope>NUCLEOTIDE SEQUENCE [LARGE SCALE GENOMIC DNA]</scope>
    <source>
        <strain evidence="2 3">GZAAS20.1005</strain>
    </source>
</reference>
<dbReference type="EMBL" id="JXNT01000017">
    <property type="protein sequence ID" value="ODM15364.1"/>
    <property type="molecule type" value="Genomic_DNA"/>
</dbReference>
<dbReference type="GO" id="GO:0000139">
    <property type="term" value="C:Golgi membrane"/>
    <property type="evidence" value="ECO:0007669"/>
    <property type="project" value="InterPro"/>
</dbReference>
<keyword evidence="1" id="KW-1133">Transmembrane helix</keyword>
<comment type="caution">
    <text evidence="2">The sequence shown here is derived from an EMBL/GenBank/DDBJ whole genome shotgun (WGS) entry which is preliminary data.</text>
</comment>
<dbReference type="PANTHER" id="PTHR31410">
    <property type="entry name" value="TRANSMEMBRANE PROTEIN 246"/>
    <property type="match status" value="1"/>
</dbReference>
<evidence type="ECO:0000313" key="3">
    <source>
        <dbReference type="Proteomes" id="UP000094569"/>
    </source>
</evidence>
<dbReference type="GO" id="GO:0006506">
    <property type="term" value="P:GPI anchor biosynthetic process"/>
    <property type="evidence" value="ECO:0007669"/>
    <property type="project" value="InterPro"/>
</dbReference>
<sequence>MALFNKKQRLWLKVLCLVYALLFFYCQYRSARDPTSYFFQPEEGYRPRYSVTRIQESLRFLSSSKHLSVRPASLSTDPSLCVGIVTTKRPLAQNLNTTVGSLLDNLSQEQRSDIAVHVLFAHVISSAHPDFGQPWVSQFVDRAFTYEQLGAPIPTLKKLEHERRISEKSLLDYRLTLESCYNQTNSSWILMLEDDVVAQRHWYERTAQALQTVYKWEKQGKIRRWLYLRLFYTEKFLGWNVEDWPVYLAWSIFAISTTAVLGICARQQVHSWQGVLANSFLVVVCFIGVPLGILIYFLAGRMTVQPMRPGVHLMNRHGCCSQALLFPRELVPLVSSYLDWKRCASPGPVDSVMEMLGDQGGLDRLAISPSLMQHVGAASYKENRPSYQWEGMYSVHGAHGVWNVEFEGQS</sequence>
<dbReference type="AlphaFoldDB" id="A0A1E3B365"/>
<proteinExistence type="predicted"/>
<organism evidence="2 3">
    <name type="scientific">Aspergillus cristatus</name>
    <name type="common">Chinese Fuzhuan brick tea-fermentation fungus</name>
    <name type="synonym">Eurotium cristatum</name>
    <dbReference type="NCBI Taxonomy" id="573508"/>
    <lineage>
        <taxon>Eukaryota</taxon>
        <taxon>Fungi</taxon>
        <taxon>Dikarya</taxon>
        <taxon>Ascomycota</taxon>
        <taxon>Pezizomycotina</taxon>
        <taxon>Eurotiomycetes</taxon>
        <taxon>Eurotiomycetidae</taxon>
        <taxon>Eurotiales</taxon>
        <taxon>Aspergillaceae</taxon>
        <taxon>Aspergillus</taxon>
        <taxon>Aspergillus subgen. Aspergillus</taxon>
    </lineage>
</organism>
<accession>A0A1E3B365</accession>
<keyword evidence="1" id="KW-0812">Transmembrane</keyword>
<evidence type="ECO:0008006" key="4">
    <source>
        <dbReference type="Google" id="ProtNLM"/>
    </source>
</evidence>
<keyword evidence="1" id="KW-0472">Membrane</keyword>
<keyword evidence="3" id="KW-1185">Reference proteome</keyword>
<feature type="transmembrane region" description="Helical" evidence="1">
    <location>
        <begin position="275"/>
        <end position="299"/>
    </location>
</feature>
<name>A0A1E3B365_ASPCR</name>
<dbReference type="GO" id="GO:0016757">
    <property type="term" value="F:glycosyltransferase activity"/>
    <property type="evidence" value="ECO:0007669"/>
    <property type="project" value="InterPro"/>
</dbReference>
<dbReference type="CDD" id="cd22189">
    <property type="entry name" value="PGAP4-like_fungal"/>
    <property type="match status" value="1"/>
</dbReference>
<feature type="transmembrane region" description="Helical" evidence="1">
    <location>
        <begin position="244"/>
        <end position="263"/>
    </location>
</feature>